<evidence type="ECO:0000313" key="1">
    <source>
        <dbReference type="EMBL" id="CRF33404.1"/>
    </source>
</evidence>
<evidence type="ECO:0000313" key="2">
    <source>
        <dbReference type="Proteomes" id="UP000043763"/>
    </source>
</evidence>
<accession>A0A0G4K724</accession>
<proteinExistence type="predicted"/>
<dbReference type="EMBL" id="CVLB01000001">
    <property type="protein sequence ID" value="CRF33404.1"/>
    <property type="molecule type" value="Genomic_DNA"/>
</dbReference>
<keyword evidence="2" id="KW-1185">Reference proteome</keyword>
<dbReference type="RefSeq" id="WP_245158059.1">
    <property type="nucleotide sequence ID" value="NZ_CVLB01000001.1"/>
</dbReference>
<name>A0A0G4K724_9SPIR</name>
<protein>
    <submittedName>
        <fullName evidence="1">Uncharacterized protein</fullName>
    </submittedName>
</protein>
<gene>
    <name evidence="1" type="ORF">BRSU_1421</name>
</gene>
<dbReference type="AlphaFoldDB" id="A0A0G4K724"/>
<dbReference type="Proteomes" id="UP000043763">
    <property type="component" value="Unassembled WGS sequence"/>
</dbReference>
<organism evidence="1 2">
    <name type="scientific">Brachyspira suanatina</name>
    <dbReference type="NCBI Taxonomy" id="381802"/>
    <lineage>
        <taxon>Bacteria</taxon>
        <taxon>Pseudomonadati</taxon>
        <taxon>Spirochaetota</taxon>
        <taxon>Spirochaetia</taxon>
        <taxon>Brachyspirales</taxon>
        <taxon>Brachyspiraceae</taxon>
        <taxon>Brachyspira</taxon>
    </lineage>
</organism>
<sequence length="201" mass="22929">MFAQNAADMNAIDVSLNLSGKSLSLSGQVNNNNVNANLIEISGYIPNDYVGIYYDENSQGYGFEIKSDGMVTKIQVQNNIVIYYEKYTEKLIKLSENEYILNPSSLKKNIPSTIDPSTAEGLIFDEAEKYYNMYEKYTLKFENNNILKMTRQPLTGTHKDISAIENDINEVIKNIEHLKQIDYSLFTLKLESQTTDTFTKK</sequence>
<reference evidence="2" key="1">
    <citation type="submission" date="2015-04" db="EMBL/GenBank/DDBJ databases">
        <authorList>
            <person name="Mushtaq Mamoona"/>
        </authorList>
    </citation>
    <scope>NUCLEOTIDE SEQUENCE [LARGE SCALE GENOMIC DNA]</scope>
    <source>
        <strain evidence="2">AN4859/03</strain>
    </source>
</reference>